<dbReference type="AlphaFoldDB" id="A0A125MND1"/>
<evidence type="ECO:0000313" key="3">
    <source>
        <dbReference type="Proteomes" id="UP000023435"/>
    </source>
</evidence>
<evidence type="ECO:0000313" key="2">
    <source>
        <dbReference type="EMBL" id="KWS06183.1"/>
    </source>
</evidence>
<gene>
    <name evidence="2" type="ORF">AZ78_3737</name>
</gene>
<feature type="chain" id="PRO_5007178102" evidence="1">
    <location>
        <begin position="28"/>
        <end position="87"/>
    </location>
</feature>
<evidence type="ECO:0000256" key="1">
    <source>
        <dbReference type="SAM" id="SignalP"/>
    </source>
</evidence>
<dbReference type="OrthoDB" id="6028345at2"/>
<dbReference type="Proteomes" id="UP000023435">
    <property type="component" value="Unassembled WGS sequence"/>
</dbReference>
<protein>
    <submittedName>
        <fullName evidence="2">Uncharacterized protein</fullName>
    </submittedName>
</protein>
<name>A0A125MND1_9GAMM</name>
<dbReference type="RefSeq" id="WP_152670159.1">
    <property type="nucleotide sequence ID" value="NZ_JAJA02000001.1"/>
</dbReference>
<dbReference type="EMBL" id="JAJA02000001">
    <property type="protein sequence ID" value="KWS06183.1"/>
    <property type="molecule type" value="Genomic_DNA"/>
</dbReference>
<accession>A0A125MND1</accession>
<proteinExistence type="predicted"/>
<reference evidence="2 3" key="1">
    <citation type="journal article" date="2014" name="Genome Announc.">
        <title>Draft Genome Sequence of Lysobacter capsici AZ78, a Bacterium Antagonistic to Plant-Pathogenic Oomycetes.</title>
        <authorList>
            <person name="Puopolo G."/>
            <person name="Sonego P."/>
            <person name="Engelen K."/>
            <person name="Pertot I."/>
        </authorList>
    </citation>
    <scope>NUCLEOTIDE SEQUENCE [LARGE SCALE GENOMIC DNA]</scope>
    <source>
        <strain evidence="2 3">AZ78</strain>
    </source>
</reference>
<keyword evidence="1" id="KW-0732">Signal</keyword>
<sequence>MKKPYRSLILAIAATALSAGIVFNLSAQPGAYVEIRTYRDTGGTVQGVRYISHGCADPQPAGWGRAIGLYTSQQSMCFALPTPGGGL</sequence>
<comment type="caution">
    <text evidence="2">The sequence shown here is derived from an EMBL/GenBank/DDBJ whole genome shotgun (WGS) entry which is preliminary data.</text>
</comment>
<feature type="signal peptide" evidence="1">
    <location>
        <begin position="1"/>
        <end position="27"/>
    </location>
</feature>
<organism evidence="2 3">
    <name type="scientific">Lysobacter capsici AZ78</name>
    <dbReference type="NCBI Taxonomy" id="1444315"/>
    <lineage>
        <taxon>Bacteria</taxon>
        <taxon>Pseudomonadati</taxon>
        <taxon>Pseudomonadota</taxon>
        <taxon>Gammaproteobacteria</taxon>
        <taxon>Lysobacterales</taxon>
        <taxon>Lysobacteraceae</taxon>
        <taxon>Lysobacter</taxon>
    </lineage>
</organism>
<keyword evidence="3" id="KW-1185">Reference proteome</keyword>